<dbReference type="GO" id="GO:0036064">
    <property type="term" value="C:ciliary basal body"/>
    <property type="evidence" value="ECO:0007669"/>
    <property type="project" value="TreeGrafter"/>
</dbReference>
<accession>A0A2G8JVP9</accession>
<dbReference type="GO" id="GO:0035869">
    <property type="term" value="C:ciliary transition zone"/>
    <property type="evidence" value="ECO:0007669"/>
    <property type="project" value="TreeGrafter"/>
</dbReference>
<name>A0A2G8JVP9_STIJA</name>
<evidence type="ECO:0000313" key="3">
    <source>
        <dbReference type="Proteomes" id="UP000230750"/>
    </source>
</evidence>
<sequence length="172" mass="19808">MELVNGRNIFVLLQTGTVISVLRRTHQHHQLAKDVSFLLVIARKSSGKKKQSGLRQKRKSRPISSPNKDAKCERSDLTPPFLAFGWADATKGVGAKQTFNVRAANEVHPAALRAFKRRELDILRNEEERQRETLKKKRTRALFNASTHLNDKEDDMWLTEYQRNFSARTPSR</sequence>
<proteinExistence type="predicted"/>
<feature type="compositionally biased region" description="Basic residues" evidence="1">
    <location>
        <begin position="48"/>
        <end position="61"/>
    </location>
</feature>
<dbReference type="GO" id="GO:1901673">
    <property type="term" value="P:regulation of mitotic spindle assembly"/>
    <property type="evidence" value="ECO:0007669"/>
    <property type="project" value="TreeGrafter"/>
</dbReference>
<evidence type="ECO:0000313" key="2">
    <source>
        <dbReference type="EMBL" id="PIK39813.1"/>
    </source>
</evidence>
<protein>
    <submittedName>
        <fullName evidence="2">Putative centriole, cilia and spindle-associated protein</fullName>
    </submittedName>
</protein>
<dbReference type="Proteomes" id="UP000230750">
    <property type="component" value="Unassembled WGS sequence"/>
</dbReference>
<dbReference type="PANTHER" id="PTHR31022">
    <property type="entry name" value="CENTRIOLE, CILIA AND SPINDLE-ASSOCIATED PROTEIN"/>
    <property type="match status" value="1"/>
</dbReference>
<reference evidence="2 3" key="1">
    <citation type="journal article" date="2017" name="PLoS Biol.">
        <title>The sea cucumber genome provides insights into morphological evolution and visceral regeneration.</title>
        <authorList>
            <person name="Zhang X."/>
            <person name="Sun L."/>
            <person name="Yuan J."/>
            <person name="Sun Y."/>
            <person name="Gao Y."/>
            <person name="Zhang L."/>
            <person name="Li S."/>
            <person name="Dai H."/>
            <person name="Hamel J.F."/>
            <person name="Liu C."/>
            <person name="Yu Y."/>
            <person name="Liu S."/>
            <person name="Lin W."/>
            <person name="Guo K."/>
            <person name="Jin S."/>
            <person name="Xu P."/>
            <person name="Storey K.B."/>
            <person name="Huan P."/>
            <person name="Zhang T."/>
            <person name="Zhou Y."/>
            <person name="Zhang J."/>
            <person name="Lin C."/>
            <person name="Li X."/>
            <person name="Xing L."/>
            <person name="Huo D."/>
            <person name="Sun M."/>
            <person name="Wang L."/>
            <person name="Mercier A."/>
            <person name="Li F."/>
            <person name="Yang H."/>
            <person name="Xiang J."/>
        </authorList>
    </citation>
    <scope>NUCLEOTIDE SEQUENCE [LARGE SCALE GENOMIC DNA]</scope>
    <source>
        <strain evidence="2">Shaxun</strain>
        <tissue evidence="2">Muscle</tissue>
    </source>
</reference>
<feature type="region of interest" description="Disordered" evidence="1">
    <location>
        <begin position="48"/>
        <end position="75"/>
    </location>
</feature>
<organism evidence="2 3">
    <name type="scientific">Stichopus japonicus</name>
    <name type="common">Sea cucumber</name>
    <dbReference type="NCBI Taxonomy" id="307972"/>
    <lineage>
        <taxon>Eukaryota</taxon>
        <taxon>Metazoa</taxon>
        <taxon>Echinodermata</taxon>
        <taxon>Eleutherozoa</taxon>
        <taxon>Echinozoa</taxon>
        <taxon>Holothuroidea</taxon>
        <taxon>Aspidochirotacea</taxon>
        <taxon>Aspidochirotida</taxon>
        <taxon>Stichopodidae</taxon>
        <taxon>Apostichopus</taxon>
    </lineage>
</organism>
<keyword evidence="3" id="KW-1185">Reference proteome</keyword>
<dbReference type="InterPro" id="IPR029774">
    <property type="entry name" value="CSAP"/>
</dbReference>
<dbReference type="GO" id="GO:0005819">
    <property type="term" value="C:spindle"/>
    <property type="evidence" value="ECO:0007669"/>
    <property type="project" value="TreeGrafter"/>
</dbReference>
<dbReference type="EMBL" id="MRZV01001198">
    <property type="protein sequence ID" value="PIK39813.1"/>
    <property type="molecule type" value="Genomic_DNA"/>
</dbReference>
<comment type="caution">
    <text evidence="2">The sequence shown here is derived from an EMBL/GenBank/DDBJ whole genome shotgun (WGS) entry which is preliminary data.</text>
</comment>
<evidence type="ECO:0000256" key="1">
    <source>
        <dbReference type="SAM" id="MobiDB-lite"/>
    </source>
</evidence>
<dbReference type="Pfam" id="PF15748">
    <property type="entry name" value="CCSAP"/>
    <property type="match status" value="1"/>
</dbReference>
<dbReference type="GO" id="GO:0005814">
    <property type="term" value="C:centriole"/>
    <property type="evidence" value="ECO:0007669"/>
    <property type="project" value="TreeGrafter"/>
</dbReference>
<gene>
    <name evidence="2" type="ORF">BSL78_23348</name>
</gene>
<dbReference type="PANTHER" id="PTHR31022:SF4">
    <property type="entry name" value="CENTRIOLE, CILIA AND SPINDLE-ASSOCIATED PROTEIN"/>
    <property type="match status" value="1"/>
</dbReference>
<dbReference type="GO" id="GO:0008017">
    <property type="term" value="F:microtubule binding"/>
    <property type="evidence" value="ECO:0007669"/>
    <property type="project" value="TreeGrafter"/>
</dbReference>
<dbReference type="OrthoDB" id="6616361at2759"/>
<dbReference type="AlphaFoldDB" id="A0A2G8JVP9"/>